<dbReference type="STRING" id="1215338.A0A059JFK5"/>
<evidence type="ECO:0000313" key="1">
    <source>
        <dbReference type="EMBL" id="KDB26656.1"/>
    </source>
</evidence>
<evidence type="ECO:0000313" key="2">
    <source>
        <dbReference type="Proteomes" id="UP000024533"/>
    </source>
</evidence>
<dbReference type="Proteomes" id="UP000024533">
    <property type="component" value="Unassembled WGS sequence"/>
</dbReference>
<dbReference type="EMBL" id="AOKY01000111">
    <property type="protein sequence ID" value="KDB26656.1"/>
    <property type="molecule type" value="Genomic_DNA"/>
</dbReference>
<dbReference type="AlphaFoldDB" id="A0A059JFK5"/>
<sequence>MDFQEMIILKRRWRESRDKPLPVILIIARAKYNRPVEDIWLQLYGKSSEGIITVVITIPECSTNDAYSWQPVSDRTVNVLSAAGLDNVVVELGKEQSIAPVILTISSLMIVTLAQRLSSEEV</sequence>
<keyword evidence="2" id="KW-1185">Reference proteome</keyword>
<dbReference type="HOGENOM" id="CLU_2122803_0_0_1"/>
<name>A0A059JFK5_TRIIM</name>
<protein>
    <submittedName>
        <fullName evidence="1">Uncharacterized protein</fullName>
    </submittedName>
</protein>
<organism evidence="1 2">
    <name type="scientific">Trichophyton interdigitale (strain MR816)</name>
    <dbReference type="NCBI Taxonomy" id="1215338"/>
    <lineage>
        <taxon>Eukaryota</taxon>
        <taxon>Fungi</taxon>
        <taxon>Dikarya</taxon>
        <taxon>Ascomycota</taxon>
        <taxon>Pezizomycotina</taxon>
        <taxon>Eurotiomycetes</taxon>
        <taxon>Eurotiomycetidae</taxon>
        <taxon>Onygenales</taxon>
        <taxon>Arthrodermataceae</taxon>
        <taxon>Trichophyton</taxon>
    </lineage>
</organism>
<reference evidence="1 2" key="1">
    <citation type="submission" date="2014-02" db="EMBL/GenBank/DDBJ databases">
        <title>The Genome Sequence of Trichophyton interdigitale MR816.</title>
        <authorList>
            <consortium name="The Broad Institute Genomics Platform"/>
            <person name="Cuomo C.A."/>
            <person name="White T.C."/>
            <person name="Graser Y."/>
            <person name="Martinez-Rossi N."/>
            <person name="Heitman J."/>
            <person name="Young S.K."/>
            <person name="Zeng Q."/>
            <person name="Gargeya S."/>
            <person name="Abouelleil A."/>
            <person name="Alvarado L."/>
            <person name="Chapman S.B."/>
            <person name="Gainer-Dewar J."/>
            <person name="Goldberg J."/>
            <person name="Griggs A."/>
            <person name="Gujja S."/>
            <person name="Hansen M."/>
            <person name="Howarth C."/>
            <person name="Imamovic A."/>
            <person name="Larimer J."/>
            <person name="Martinez D."/>
            <person name="Murphy C."/>
            <person name="Pearson M.D."/>
            <person name="Persinoti G."/>
            <person name="Poon T."/>
            <person name="Priest M."/>
            <person name="Roberts A.D."/>
            <person name="Saif S."/>
            <person name="Shea T.D."/>
            <person name="Sykes S.N."/>
            <person name="Wortman J."/>
            <person name="Nusbaum C."/>
            <person name="Birren B."/>
        </authorList>
    </citation>
    <scope>NUCLEOTIDE SEQUENCE [LARGE SCALE GENOMIC DNA]</scope>
    <source>
        <strain evidence="1 2">MR816</strain>
    </source>
</reference>
<accession>A0A059JFK5</accession>
<proteinExistence type="predicted"/>
<gene>
    <name evidence="1" type="ORF">H109_01563</name>
</gene>
<comment type="caution">
    <text evidence="1">The sequence shown here is derived from an EMBL/GenBank/DDBJ whole genome shotgun (WGS) entry which is preliminary data.</text>
</comment>